<dbReference type="PANTHER" id="PTHR45737:SF6">
    <property type="entry name" value="VON WILLEBRAND FACTOR A DOMAIN-CONTAINING PROTEIN 5A"/>
    <property type="match status" value="1"/>
</dbReference>
<name>A0A226EMT5_FOLCA</name>
<dbReference type="InterPro" id="IPR036465">
    <property type="entry name" value="vWFA_dom_sf"/>
</dbReference>
<dbReference type="SMART" id="SM00327">
    <property type="entry name" value="VWA"/>
    <property type="match status" value="1"/>
</dbReference>
<dbReference type="AlphaFoldDB" id="A0A226EMT5"/>
<evidence type="ECO:0000256" key="2">
    <source>
        <dbReference type="SAM" id="SignalP"/>
    </source>
</evidence>
<gene>
    <name evidence="5" type="ORF">Fcan01_06512</name>
</gene>
<dbReference type="Gene3D" id="3.40.50.410">
    <property type="entry name" value="von Willebrand factor, type A domain"/>
    <property type="match status" value="1"/>
</dbReference>
<dbReference type="InterPro" id="IPR013694">
    <property type="entry name" value="VIT"/>
</dbReference>
<protein>
    <submittedName>
        <fullName evidence="5">von Willebrand factor A domain-containing protein 5A</fullName>
    </submittedName>
</protein>
<dbReference type="EMBL" id="LNIX01000003">
    <property type="protein sequence ID" value="OXA58334.1"/>
    <property type="molecule type" value="Genomic_DNA"/>
</dbReference>
<feature type="chain" id="PRO_5012036520" evidence="2">
    <location>
        <begin position="19"/>
        <end position="1054"/>
    </location>
</feature>
<dbReference type="OrthoDB" id="8279752at2759"/>
<dbReference type="PANTHER" id="PTHR45737">
    <property type="entry name" value="VON WILLEBRAND FACTOR A DOMAIN-CONTAINING PROTEIN 5A"/>
    <property type="match status" value="1"/>
</dbReference>
<dbReference type="GO" id="GO:0032991">
    <property type="term" value="C:protein-containing complex"/>
    <property type="evidence" value="ECO:0007669"/>
    <property type="project" value="UniProtKB-ARBA"/>
</dbReference>
<feature type="domain" description="VIT" evidence="4">
    <location>
        <begin position="235"/>
        <end position="363"/>
    </location>
</feature>
<dbReference type="PROSITE" id="PS51468">
    <property type="entry name" value="VIT"/>
    <property type="match status" value="1"/>
</dbReference>
<dbReference type="SUPFAM" id="SSF53300">
    <property type="entry name" value="vWA-like"/>
    <property type="match status" value="1"/>
</dbReference>
<dbReference type="Pfam" id="PF13768">
    <property type="entry name" value="VWA_3"/>
    <property type="match status" value="1"/>
</dbReference>
<evidence type="ECO:0000259" key="3">
    <source>
        <dbReference type="PROSITE" id="PS50234"/>
    </source>
</evidence>
<evidence type="ECO:0000259" key="4">
    <source>
        <dbReference type="PROSITE" id="PS51468"/>
    </source>
</evidence>
<reference evidence="5 6" key="1">
    <citation type="submission" date="2015-12" db="EMBL/GenBank/DDBJ databases">
        <title>The genome of Folsomia candida.</title>
        <authorList>
            <person name="Faddeeva A."/>
            <person name="Derks M.F."/>
            <person name="Anvar Y."/>
            <person name="Smit S."/>
            <person name="Van Straalen N."/>
            <person name="Roelofs D."/>
        </authorList>
    </citation>
    <scope>NUCLEOTIDE SEQUENCE [LARGE SCALE GENOMIC DNA]</scope>
    <source>
        <strain evidence="5 6">VU population</strain>
        <tissue evidence="5">Whole body</tissue>
    </source>
</reference>
<sequence length="1054" mass="116253">MLPLSLLCLLQFFPVIISQAVQPQIVFYSQTGCKGDIVRDDRGSTTFPLNQYRFESYNYTELWLIQPCNSDNILSCEIPIPKKGIHVCIDSNFQDYSYLHLSRRSDDLIQNKINLYSGSRLNGTHDSLTTDINRKNLTIHSLFFTGNYSWTIFEGEEYSGKSYCIPADESTYETGFGATMRLHLNVTMGSLRQGCHGEDVIPTEKPIDEGGTTTTDGAMFSHTNRFWNFDNNPCGLIWINDTNHKQIPIPLKSVSITASVVHAVAQVEITQVYENSENNPIEASYIFPVDSNGAVTHFQAELDGKVIKGVVKTTEDAKRDYEAAIKQQKTAFLGEETKPDVFHLKIGFLKPGALAKVVIGYVTEVKNDADSHAIRFVIPTTVAPRYVPPSDHDQKSDDLANMTFSSTSPAPLNIKVVACIQGEIKSADSLSSHKILVKSKGTIPEQPGWNKAVVTLVGNVTEMDRDFVLLVTPLEAVMKPRVYYEILENGSLAAMTHLIPSFALKEEKVELIIVVDRSGSMGGQSIRMASAALQLFLHSLPTDCYFNVVGFGSSYEVQFKEGSAKYGPESLHYAVNSAKCISANLGGTEILEPLQHIYSRPSIPGYLRQIFVITDGQVSNTEQVISLVQQNAHNSRLFALGIGASSSRHLVEGMATAGGGTCAFVEGDASIQKATLSQLKNALQPSLTDIKIEWMGIRNPQRVELNTEKTLFGYNKPVEPEVKGSKFSQSPKNIPPIFDGSQLVVFGIFPPGQDRPSGVKLTANSPDGPLTLNIAMNETNLLGSTQMLHKLAVIKLIRELEIEGTMTASAIKDEIVALGVEHGITSKYTSYISVDDLAPTELHFGPMQFRQIRPQSLHYPVAFDVPSSCRRKMARRCSPTEDVCDGPSDRKHHYAYKSNSSLKLQADSKLIKNASSSATFNSSVFMESNSDDENDETSSSPPTTRAQRVLSIVNLQSFDGSFQLTQDLCKLICLSYEEMKAEASKQGWNTAVWATTLAISCLIMTDLKDEKDSWDLVVKKAEKWISQTCRDTTALQVIKESAIAFYIKSGMLAN</sequence>
<keyword evidence="6" id="KW-1185">Reference proteome</keyword>
<feature type="domain" description="VWFA" evidence="3">
    <location>
        <begin position="510"/>
        <end position="683"/>
    </location>
</feature>
<dbReference type="SMART" id="SM00609">
    <property type="entry name" value="VIT"/>
    <property type="match status" value="1"/>
</dbReference>
<feature type="signal peptide" evidence="2">
    <location>
        <begin position="1"/>
        <end position="18"/>
    </location>
</feature>
<accession>A0A226EMT5</accession>
<comment type="caution">
    <text evidence="5">The sequence shown here is derived from an EMBL/GenBank/DDBJ whole genome shotgun (WGS) entry which is preliminary data.</text>
</comment>
<dbReference type="Pfam" id="PF08487">
    <property type="entry name" value="VIT"/>
    <property type="match status" value="1"/>
</dbReference>
<dbReference type="InterPro" id="IPR002035">
    <property type="entry name" value="VWF_A"/>
</dbReference>
<dbReference type="Proteomes" id="UP000198287">
    <property type="component" value="Unassembled WGS sequence"/>
</dbReference>
<dbReference type="PROSITE" id="PS50234">
    <property type="entry name" value="VWFA"/>
    <property type="match status" value="1"/>
</dbReference>
<evidence type="ECO:0000313" key="6">
    <source>
        <dbReference type="Proteomes" id="UP000198287"/>
    </source>
</evidence>
<keyword evidence="2" id="KW-0732">Signal</keyword>
<proteinExistence type="predicted"/>
<evidence type="ECO:0000313" key="5">
    <source>
        <dbReference type="EMBL" id="OXA58334.1"/>
    </source>
</evidence>
<feature type="region of interest" description="Disordered" evidence="1">
    <location>
        <begin position="926"/>
        <end position="945"/>
    </location>
</feature>
<dbReference type="STRING" id="158441.A0A226EMT5"/>
<organism evidence="5 6">
    <name type="scientific">Folsomia candida</name>
    <name type="common">Springtail</name>
    <dbReference type="NCBI Taxonomy" id="158441"/>
    <lineage>
        <taxon>Eukaryota</taxon>
        <taxon>Metazoa</taxon>
        <taxon>Ecdysozoa</taxon>
        <taxon>Arthropoda</taxon>
        <taxon>Hexapoda</taxon>
        <taxon>Collembola</taxon>
        <taxon>Entomobryomorpha</taxon>
        <taxon>Isotomoidea</taxon>
        <taxon>Isotomidae</taxon>
        <taxon>Proisotominae</taxon>
        <taxon>Folsomia</taxon>
    </lineage>
</organism>
<evidence type="ECO:0000256" key="1">
    <source>
        <dbReference type="SAM" id="MobiDB-lite"/>
    </source>
</evidence>